<evidence type="ECO:0000256" key="5">
    <source>
        <dbReference type="ARBA" id="ARBA00023163"/>
    </source>
</evidence>
<dbReference type="EMBL" id="JAHKNI010000009">
    <property type="protein sequence ID" value="MBU3064993.1"/>
    <property type="molecule type" value="Genomic_DNA"/>
</dbReference>
<dbReference type="SUPFAM" id="SSF46785">
    <property type="entry name" value="Winged helix' DNA-binding domain"/>
    <property type="match status" value="1"/>
</dbReference>
<evidence type="ECO:0000256" key="4">
    <source>
        <dbReference type="ARBA" id="ARBA00023159"/>
    </source>
</evidence>
<sequence length="329" mass="35297">MAELDLAAVRAFVTAADEGQFGYAADLLGISQQAVSKRIAKLEGQLGVRLFDRAPSGSVVSAAGAKVLPYARSLLAVAGETLAAARPAGRALRVAVQDPRQADSVRYYLDRRPDADIELVIGTAFRSSRDALLNGRVDAAFARPHGGPRPLPAGIGIAPAFVDPFHLLVGKDHPLAGRPSITLADIVPYPSWAPGASIPSEWADFYRELTAWTAITILTGRTPGGAPEREDDRPAARGLAGKIAVLDRIAASDTLSMFCADSVNFPWHPHIRRLPVLNPTPAYPHALLWSTTDPHPALPDLIDHVRENYNGDILADCWIPEPDRAIFLP</sequence>
<keyword evidence="2" id="KW-0805">Transcription regulation</keyword>
<evidence type="ECO:0000256" key="1">
    <source>
        <dbReference type="ARBA" id="ARBA00009437"/>
    </source>
</evidence>
<dbReference type="InterPro" id="IPR036388">
    <property type="entry name" value="WH-like_DNA-bd_sf"/>
</dbReference>
<comment type="similarity">
    <text evidence="1">Belongs to the LysR transcriptional regulatory family.</text>
</comment>
<keyword evidence="5" id="KW-0804">Transcription</keyword>
<evidence type="ECO:0000256" key="3">
    <source>
        <dbReference type="ARBA" id="ARBA00023125"/>
    </source>
</evidence>
<dbReference type="InterPro" id="IPR000847">
    <property type="entry name" value="LysR_HTH_N"/>
</dbReference>
<dbReference type="SUPFAM" id="SSF53850">
    <property type="entry name" value="Periplasmic binding protein-like II"/>
    <property type="match status" value="1"/>
</dbReference>
<protein>
    <submittedName>
        <fullName evidence="7">LysR family transcriptional regulator</fullName>
    </submittedName>
</protein>
<accession>A0ABS6B703</accession>
<proteinExistence type="inferred from homology"/>
<evidence type="ECO:0000256" key="2">
    <source>
        <dbReference type="ARBA" id="ARBA00023015"/>
    </source>
</evidence>
<evidence type="ECO:0000313" key="8">
    <source>
        <dbReference type="Proteomes" id="UP000733379"/>
    </source>
</evidence>
<evidence type="ECO:0000259" key="6">
    <source>
        <dbReference type="PROSITE" id="PS50931"/>
    </source>
</evidence>
<organism evidence="7 8">
    <name type="scientific">Nocardia albiluteola</name>
    <dbReference type="NCBI Taxonomy" id="2842303"/>
    <lineage>
        <taxon>Bacteria</taxon>
        <taxon>Bacillati</taxon>
        <taxon>Actinomycetota</taxon>
        <taxon>Actinomycetes</taxon>
        <taxon>Mycobacteriales</taxon>
        <taxon>Nocardiaceae</taxon>
        <taxon>Nocardia</taxon>
    </lineage>
</organism>
<dbReference type="PANTHER" id="PTHR30346">
    <property type="entry name" value="TRANSCRIPTIONAL DUAL REGULATOR HCAR-RELATED"/>
    <property type="match status" value="1"/>
</dbReference>
<feature type="domain" description="HTH lysR-type" evidence="6">
    <location>
        <begin position="4"/>
        <end position="61"/>
    </location>
</feature>
<keyword evidence="3" id="KW-0238">DNA-binding</keyword>
<comment type="caution">
    <text evidence="7">The sequence shown here is derived from an EMBL/GenBank/DDBJ whole genome shotgun (WGS) entry which is preliminary data.</text>
</comment>
<dbReference type="PANTHER" id="PTHR30346:SF0">
    <property type="entry name" value="HCA OPERON TRANSCRIPTIONAL ACTIVATOR HCAR"/>
    <property type="match status" value="1"/>
</dbReference>
<dbReference type="Gene3D" id="3.40.190.290">
    <property type="match status" value="1"/>
</dbReference>
<keyword evidence="4" id="KW-0010">Activator</keyword>
<dbReference type="Pfam" id="PF03466">
    <property type="entry name" value="LysR_substrate"/>
    <property type="match status" value="1"/>
</dbReference>
<dbReference type="PRINTS" id="PR00039">
    <property type="entry name" value="HTHLYSR"/>
</dbReference>
<name>A0ABS6B703_9NOCA</name>
<dbReference type="PROSITE" id="PS50931">
    <property type="entry name" value="HTH_LYSR"/>
    <property type="match status" value="1"/>
</dbReference>
<reference evidence="7 8" key="1">
    <citation type="submission" date="2021-06" db="EMBL/GenBank/DDBJ databases">
        <title>Actinomycetes sequencing.</title>
        <authorList>
            <person name="Shan Q."/>
        </authorList>
    </citation>
    <scope>NUCLEOTIDE SEQUENCE [LARGE SCALE GENOMIC DNA]</scope>
    <source>
        <strain evidence="7 8">NEAU-G5</strain>
    </source>
</reference>
<dbReference type="Gene3D" id="1.10.10.10">
    <property type="entry name" value="Winged helix-like DNA-binding domain superfamily/Winged helix DNA-binding domain"/>
    <property type="match status" value="1"/>
</dbReference>
<dbReference type="InterPro" id="IPR005119">
    <property type="entry name" value="LysR_subst-bd"/>
</dbReference>
<keyword evidence="8" id="KW-1185">Reference proteome</keyword>
<dbReference type="Proteomes" id="UP000733379">
    <property type="component" value="Unassembled WGS sequence"/>
</dbReference>
<gene>
    <name evidence="7" type="ORF">KO481_26110</name>
</gene>
<evidence type="ECO:0000313" key="7">
    <source>
        <dbReference type="EMBL" id="MBU3064993.1"/>
    </source>
</evidence>
<dbReference type="InterPro" id="IPR036390">
    <property type="entry name" value="WH_DNA-bd_sf"/>
</dbReference>
<dbReference type="RefSeq" id="WP_215920700.1">
    <property type="nucleotide sequence ID" value="NZ_JAHKNI010000009.1"/>
</dbReference>
<dbReference type="Pfam" id="PF00126">
    <property type="entry name" value="HTH_1"/>
    <property type="match status" value="1"/>
</dbReference>